<sequence>MAVSLPAVDFGAPEPGTVVDPAGLATFAYTSTLSTTGSRSVTVATTERPGGDGPRLVRRHPPVHDHGLIP</sequence>
<organism evidence="2 3">
    <name type="scientific">Streptomyces showdoensis</name>
    <dbReference type="NCBI Taxonomy" id="68268"/>
    <lineage>
        <taxon>Bacteria</taxon>
        <taxon>Bacillati</taxon>
        <taxon>Actinomycetota</taxon>
        <taxon>Actinomycetes</taxon>
        <taxon>Kitasatosporales</taxon>
        <taxon>Streptomycetaceae</taxon>
        <taxon>Streptomyces</taxon>
    </lineage>
</organism>
<comment type="caution">
    <text evidence="2">The sequence shown here is derived from an EMBL/GenBank/DDBJ whole genome shotgun (WGS) entry which is preliminary data.</text>
</comment>
<dbReference type="Proteomes" id="UP000265325">
    <property type="component" value="Unassembled WGS sequence"/>
</dbReference>
<evidence type="ECO:0000313" key="2">
    <source>
        <dbReference type="EMBL" id="KKZ73700.1"/>
    </source>
</evidence>
<dbReference type="EMBL" id="LAQS01000014">
    <property type="protein sequence ID" value="KKZ73700.1"/>
    <property type="molecule type" value="Genomic_DNA"/>
</dbReference>
<feature type="region of interest" description="Disordered" evidence="1">
    <location>
        <begin position="39"/>
        <end position="70"/>
    </location>
</feature>
<proteinExistence type="predicted"/>
<accession>A0A2P2GQB8</accession>
<gene>
    <name evidence="2" type="ORF">VO63_11310</name>
</gene>
<protein>
    <submittedName>
        <fullName evidence="2">Uncharacterized protein</fullName>
    </submittedName>
</protein>
<evidence type="ECO:0000256" key="1">
    <source>
        <dbReference type="SAM" id="MobiDB-lite"/>
    </source>
</evidence>
<evidence type="ECO:0000313" key="3">
    <source>
        <dbReference type="Proteomes" id="UP000265325"/>
    </source>
</evidence>
<dbReference type="AlphaFoldDB" id="A0A2P2GQB8"/>
<dbReference type="RefSeq" id="WP_046907559.1">
    <property type="nucleotide sequence ID" value="NZ_BAAAXG010000013.1"/>
</dbReference>
<name>A0A2P2GQB8_STREW</name>
<keyword evidence="3" id="KW-1185">Reference proteome</keyword>
<reference evidence="2 3" key="1">
    <citation type="submission" date="2015-05" db="EMBL/GenBank/DDBJ databases">
        <title>Draft Genome assembly of Streptomyces showdoensis.</title>
        <authorList>
            <person name="Thapa K.K."/>
            <person name="Metsa-Ketela M."/>
        </authorList>
    </citation>
    <scope>NUCLEOTIDE SEQUENCE [LARGE SCALE GENOMIC DNA]</scope>
    <source>
        <strain evidence="2 3">ATCC 15227</strain>
    </source>
</reference>